<dbReference type="PANTHER" id="PTHR47424:SF3">
    <property type="entry name" value="REGULATORY PROTEIN GAL4"/>
    <property type="match status" value="1"/>
</dbReference>
<accession>A0A1E3IVM7</accession>
<keyword evidence="3" id="KW-0804">Transcription</keyword>
<dbReference type="PROSITE" id="PS50048">
    <property type="entry name" value="ZN2_CY6_FUNGAL_2"/>
    <property type="match status" value="1"/>
</dbReference>
<dbReference type="PROSITE" id="PS00463">
    <property type="entry name" value="ZN2_CY6_FUNGAL_1"/>
    <property type="match status" value="1"/>
</dbReference>
<dbReference type="KEGG" id="cdep:91090423"/>
<dbReference type="CDD" id="cd00067">
    <property type="entry name" value="GAL4"/>
    <property type="match status" value="1"/>
</dbReference>
<name>A0A1E3IVM7_9TREE</name>
<dbReference type="GO" id="GO:0008270">
    <property type="term" value="F:zinc ion binding"/>
    <property type="evidence" value="ECO:0007669"/>
    <property type="project" value="InterPro"/>
</dbReference>
<reference evidence="5" key="1">
    <citation type="submission" date="2016-06" db="EMBL/GenBank/DDBJ databases">
        <authorList>
            <person name="Cuomo C."/>
            <person name="Litvintseva A."/>
            <person name="Heitman J."/>
            <person name="Chen Y."/>
            <person name="Sun S."/>
            <person name="Springer D."/>
            <person name="Dromer F."/>
            <person name="Young S."/>
            <person name="Zeng Q."/>
            <person name="Chapman S."/>
            <person name="Gujja S."/>
            <person name="Saif S."/>
            <person name="Birren B."/>
        </authorList>
    </citation>
    <scope>NUCLEOTIDE SEQUENCE</scope>
    <source>
        <strain evidence="5">CBS 7841</strain>
    </source>
</reference>
<sequence length="336" mass="36425">MYHHSTYVPTPSRGALRKRISMACQHCRHRKIRCYGGSPCTHCERSKRKCEYAPVPKEVSRVTREKKAFAKAAKLASQSIPPMTTSIPYSMPRTGFEELLYDISTHSSPFTAKKSSFELETGTTLGSKSSFETAQSAVRIDPSMETASSSYPSVVEHLLLQSLASHQLGIQLEPTPPCAQEESPAWTTSSVSAPTCSTSPDEGCSYRWIQTGPGTPEYTLHSSSSSLPIQITNTCPAAVPTDVFGSKTATPPTPSLTSSPPLLSLNDLFASYPSVSIEHQPLLQSPTSTHRKEPSLMISGDYSLSTRESFEGLGLIDGTGHCMCILEQGQSFLSIP</sequence>
<dbReference type="Gene3D" id="4.10.240.10">
    <property type="entry name" value="Zn(2)-C6 fungal-type DNA-binding domain"/>
    <property type="match status" value="1"/>
</dbReference>
<gene>
    <name evidence="5" type="ORF">L203_106215</name>
</gene>
<keyword evidence="1" id="KW-0805">Transcription regulation</keyword>
<dbReference type="Pfam" id="PF00172">
    <property type="entry name" value="Zn_clus"/>
    <property type="match status" value="1"/>
</dbReference>
<dbReference type="InterPro" id="IPR036864">
    <property type="entry name" value="Zn2-C6_fun-type_DNA-bd_sf"/>
</dbReference>
<evidence type="ECO:0000313" key="6">
    <source>
        <dbReference type="Proteomes" id="UP000094043"/>
    </source>
</evidence>
<evidence type="ECO:0000256" key="3">
    <source>
        <dbReference type="ARBA" id="ARBA00023163"/>
    </source>
</evidence>
<organism evidence="5 6">
    <name type="scientific">Cryptococcus depauperatus CBS 7841</name>
    <dbReference type="NCBI Taxonomy" id="1295531"/>
    <lineage>
        <taxon>Eukaryota</taxon>
        <taxon>Fungi</taxon>
        <taxon>Dikarya</taxon>
        <taxon>Basidiomycota</taxon>
        <taxon>Agaricomycotina</taxon>
        <taxon>Tremellomycetes</taxon>
        <taxon>Tremellales</taxon>
        <taxon>Cryptococcaceae</taxon>
        <taxon>Cryptococcus</taxon>
    </lineage>
</organism>
<dbReference type="EMBL" id="CP143791">
    <property type="protein sequence ID" value="WVN90970.1"/>
    <property type="molecule type" value="Genomic_DNA"/>
</dbReference>
<dbReference type="Proteomes" id="UP000094043">
    <property type="component" value="Chromosome 8"/>
</dbReference>
<dbReference type="PANTHER" id="PTHR47424">
    <property type="entry name" value="REGULATORY PROTEIN GAL4"/>
    <property type="match status" value="1"/>
</dbReference>
<evidence type="ECO:0000313" key="5">
    <source>
        <dbReference type="EMBL" id="WVN90970.1"/>
    </source>
</evidence>
<dbReference type="VEuPathDB" id="FungiDB:L203_00926"/>
<dbReference type="RefSeq" id="XP_066071670.1">
    <property type="nucleotide sequence ID" value="XM_066215573.1"/>
</dbReference>
<dbReference type="SMART" id="SM00066">
    <property type="entry name" value="GAL4"/>
    <property type="match status" value="1"/>
</dbReference>
<dbReference type="AlphaFoldDB" id="A0A1E3IVM7"/>
<reference evidence="5" key="3">
    <citation type="submission" date="2024-01" db="EMBL/GenBank/DDBJ databases">
        <authorList>
            <person name="Coelho M.A."/>
            <person name="David-Palma M."/>
            <person name="Shea T."/>
            <person name="Sun S."/>
            <person name="Cuomo C.A."/>
            <person name="Heitman J."/>
        </authorList>
    </citation>
    <scope>NUCLEOTIDE SEQUENCE</scope>
    <source>
        <strain evidence="5">CBS 7841</strain>
    </source>
</reference>
<protein>
    <submittedName>
        <fullName evidence="5">Uncharacterized protein</fullName>
    </submittedName>
</protein>
<evidence type="ECO:0000256" key="1">
    <source>
        <dbReference type="ARBA" id="ARBA00023015"/>
    </source>
</evidence>
<keyword evidence="2" id="KW-0238">DNA-binding</keyword>
<keyword evidence="4" id="KW-0539">Nucleus</keyword>
<dbReference type="OrthoDB" id="39175at2759"/>
<proteinExistence type="predicted"/>
<dbReference type="GO" id="GO:0005634">
    <property type="term" value="C:nucleus"/>
    <property type="evidence" value="ECO:0007669"/>
    <property type="project" value="TreeGrafter"/>
</dbReference>
<reference evidence="5" key="2">
    <citation type="journal article" date="2022" name="Elife">
        <title>Obligate sexual reproduction of a homothallic fungus closely related to the Cryptococcus pathogenic species complex.</title>
        <authorList>
            <person name="Passer A.R."/>
            <person name="Clancey S.A."/>
            <person name="Shea T."/>
            <person name="David-Palma M."/>
            <person name="Averette A.F."/>
            <person name="Boekhout T."/>
            <person name="Porcel B.M."/>
            <person name="Nowrousian M."/>
            <person name="Cuomo C.A."/>
            <person name="Sun S."/>
            <person name="Heitman J."/>
            <person name="Coelho M.A."/>
        </authorList>
    </citation>
    <scope>NUCLEOTIDE SEQUENCE</scope>
    <source>
        <strain evidence="5">CBS 7841</strain>
    </source>
</reference>
<dbReference type="GO" id="GO:0000978">
    <property type="term" value="F:RNA polymerase II cis-regulatory region sequence-specific DNA binding"/>
    <property type="evidence" value="ECO:0007669"/>
    <property type="project" value="TreeGrafter"/>
</dbReference>
<dbReference type="GO" id="GO:0000435">
    <property type="term" value="P:positive regulation of transcription from RNA polymerase II promoter by galactose"/>
    <property type="evidence" value="ECO:0007669"/>
    <property type="project" value="TreeGrafter"/>
</dbReference>
<dbReference type="InterPro" id="IPR051127">
    <property type="entry name" value="Fungal_SecMet_Regulators"/>
</dbReference>
<dbReference type="GeneID" id="91090423"/>
<keyword evidence="6" id="KW-1185">Reference proteome</keyword>
<evidence type="ECO:0000256" key="2">
    <source>
        <dbReference type="ARBA" id="ARBA00023125"/>
    </source>
</evidence>
<dbReference type="GO" id="GO:0000981">
    <property type="term" value="F:DNA-binding transcription factor activity, RNA polymerase II-specific"/>
    <property type="evidence" value="ECO:0007669"/>
    <property type="project" value="InterPro"/>
</dbReference>
<dbReference type="SUPFAM" id="SSF57701">
    <property type="entry name" value="Zn2/Cys6 DNA-binding domain"/>
    <property type="match status" value="1"/>
</dbReference>
<dbReference type="InterPro" id="IPR001138">
    <property type="entry name" value="Zn2Cys6_DnaBD"/>
</dbReference>
<evidence type="ECO:0000256" key="4">
    <source>
        <dbReference type="ARBA" id="ARBA00023242"/>
    </source>
</evidence>